<keyword evidence="2" id="KW-1185">Reference proteome</keyword>
<dbReference type="Proteomes" id="UP001050691">
    <property type="component" value="Unassembled WGS sequence"/>
</dbReference>
<comment type="caution">
    <text evidence="1">The sequence shown here is derived from an EMBL/GenBank/DDBJ whole genome shotgun (WGS) entry which is preliminary data.</text>
</comment>
<proteinExistence type="predicted"/>
<name>A0AAV5AHR1_9AGAM</name>
<evidence type="ECO:0000313" key="2">
    <source>
        <dbReference type="Proteomes" id="UP001050691"/>
    </source>
</evidence>
<dbReference type="EMBL" id="BPWL01000007">
    <property type="protein sequence ID" value="GJJ12021.1"/>
    <property type="molecule type" value="Genomic_DNA"/>
</dbReference>
<dbReference type="AlphaFoldDB" id="A0AAV5AHR1"/>
<dbReference type="GO" id="GO:0005975">
    <property type="term" value="P:carbohydrate metabolic process"/>
    <property type="evidence" value="ECO:0007669"/>
    <property type="project" value="InterPro"/>
</dbReference>
<dbReference type="GO" id="GO:0003824">
    <property type="term" value="F:catalytic activity"/>
    <property type="evidence" value="ECO:0007669"/>
    <property type="project" value="UniProtKB-ARBA"/>
</dbReference>
<accession>A0AAV5AHR1</accession>
<evidence type="ECO:0008006" key="3">
    <source>
        <dbReference type="Google" id="ProtNLM"/>
    </source>
</evidence>
<organism evidence="1 2">
    <name type="scientific">Clathrus columnatus</name>
    <dbReference type="NCBI Taxonomy" id="1419009"/>
    <lineage>
        <taxon>Eukaryota</taxon>
        <taxon>Fungi</taxon>
        <taxon>Dikarya</taxon>
        <taxon>Basidiomycota</taxon>
        <taxon>Agaricomycotina</taxon>
        <taxon>Agaricomycetes</taxon>
        <taxon>Phallomycetidae</taxon>
        <taxon>Phallales</taxon>
        <taxon>Clathraceae</taxon>
        <taxon>Clathrus</taxon>
    </lineage>
</organism>
<protein>
    <recommendedName>
        <fullName evidence="3">Six-hairpin glycosidase-like protein</fullName>
    </recommendedName>
</protein>
<dbReference type="SUPFAM" id="SSF48208">
    <property type="entry name" value="Six-hairpin glycosidases"/>
    <property type="match status" value="1"/>
</dbReference>
<dbReference type="InterPro" id="IPR012341">
    <property type="entry name" value="6hp_glycosidase-like_sf"/>
</dbReference>
<dbReference type="InterPro" id="IPR008928">
    <property type="entry name" value="6-hairpin_glycosidase_sf"/>
</dbReference>
<dbReference type="Gene3D" id="1.50.10.10">
    <property type="match status" value="1"/>
</dbReference>
<evidence type="ECO:0000313" key="1">
    <source>
        <dbReference type="EMBL" id="GJJ12021.1"/>
    </source>
</evidence>
<reference evidence="1" key="1">
    <citation type="submission" date="2021-10" db="EMBL/GenBank/DDBJ databases">
        <title>De novo Genome Assembly of Clathrus columnatus (Basidiomycota, Fungi) Using Illumina and Nanopore Sequence Data.</title>
        <authorList>
            <person name="Ogiso-Tanaka E."/>
            <person name="Itagaki H."/>
            <person name="Hosoya T."/>
            <person name="Hosaka K."/>
        </authorList>
    </citation>
    <scope>NUCLEOTIDE SEQUENCE</scope>
    <source>
        <strain evidence="1">MO-923</strain>
    </source>
</reference>
<sequence length="675" mass="75206">MQIGNGNFAFGADVTGLQTFEPFAILSSWGWKNDSFPPGVTLEDILNWHGTDLETHGRLVEYAFSPANDTVGNWLISNPNRVNLGNIGLAFLDDSGQPRTDVSESDLTHKSQSLDLWTGIMTSSFVYQNAQVKVQTTCSQSTDTIAILVESPLIESGKLALFLDFPWDDGSQKFEAPFVGSFENASLHTTKIIKNEDNEAEIAHTMGASTFYTAFYWETAGNVSRDSPDAHRYTIRPARSSGNEITLSATYSLTPGLTSPDVTSVVESSQDKWATYWTTGGFVDLVSKTPSTDAEELQRRIILSQYLLAVNEAGNFPPQESGLVNTGWYGKFHLEQVFWHMAHWSLWSKQELLTNATLVYDRFLQTSIARAQIQQGYSSGARWGKMSDPSGRSAPGEINNLLIWQQPHPIIFAELEYRMAKSKEEQVAIFEKWNTIIEETANFMAVYAWWNTSTNVYDLGPPMYPVSENTDPLATINPTFELAYWRYALSLAVQWWDRQGKPVNETWVHVQQNLAPLPTDGEGRYVIYEGLNASMWDDPNLTSDHPAFLGICGWLPPVEGVNITTLEATVQEVYKTWNISDSYGWDFPLLALTAARLGDTEKAVEWLLHPLFQFDDVGMPVGGSRVPTPYFPSAGSLLYAVAMMAEGWDGAPENVVAPGFPRNWSVQAEGLLKAL</sequence>
<gene>
    <name evidence="1" type="ORF">Clacol_006261</name>
</gene>